<keyword evidence="1" id="KW-0472">Membrane</keyword>
<evidence type="ECO:0000313" key="3">
    <source>
        <dbReference type="Proteomes" id="UP001328107"/>
    </source>
</evidence>
<dbReference type="AlphaFoldDB" id="A0AAN5CHP5"/>
<evidence type="ECO:0000256" key="1">
    <source>
        <dbReference type="SAM" id="Phobius"/>
    </source>
</evidence>
<proteinExistence type="predicted"/>
<feature type="transmembrane region" description="Helical" evidence="1">
    <location>
        <begin position="60"/>
        <end position="81"/>
    </location>
</feature>
<protein>
    <recommendedName>
        <fullName evidence="4">G protein-coupled receptor</fullName>
    </recommendedName>
</protein>
<keyword evidence="1" id="KW-1133">Transmembrane helix</keyword>
<evidence type="ECO:0000313" key="2">
    <source>
        <dbReference type="EMBL" id="GMR44588.1"/>
    </source>
</evidence>
<sequence>MGNLVDRLERENATETFNVVITPTMESLYMVYLQTVGVISSLLSVVLIFLIIFRSPSHTFALVVLLETLAMFFICLLQRFVVLTGHIRHQIALNTLTPNK</sequence>
<evidence type="ECO:0008006" key="4">
    <source>
        <dbReference type="Google" id="ProtNLM"/>
    </source>
</evidence>
<keyword evidence="1" id="KW-0812">Transmembrane</keyword>
<keyword evidence="3" id="KW-1185">Reference proteome</keyword>
<feature type="transmembrane region" description="Helical" evidence="1">
    <location>
        <begin position="31"/>
        <end position="53"/>
    </location>
</feature>
<reference evidence="3" key="1">
    <citation type="submission" date="2022-10" db="EMBL/GenBank/DDBJ databases">
        <title>Genome assembly of Pristionchus species.</title>
        <authorList>
            <person name="Yoshida K."/>
            <person name="Sommer R.J."/>
        </authorList>
    </citation>
    <scope>NUCLEOTIDE SEQUENCE [LARGE SCALE GENOMIC DNA]</scope>
    <source>
        <strain evidence="3">RS5460</strain>
    </source>
</reference>
<dbReference type="Proteomes" id="UP001328107">
    <property type="component" value="Unassembled WGS sequence"/>
</dbReference>
<name>A0AAN5CHP5_9BILA</name>
<dbReference type="EMBL" id="BTRK01000004">
    <property type="protein sequence ID" value="GMR44588.1"/>
    <property type="molecule type" value="Genomic_DNA"/>
</dbReference>
<accession>A0AAN5CHP5</accession>
<organism evidence="2 3">
    <name type="scientific">Pristionchus mayeri</name>
    <dbReference type="NCBI Taxonomy" id="1317129"/>
    <lineage>
        <taxon>Eukaryota</taxon>
        <taxon>Metazoa</taxon>
        <taxon>Ecdysozoa</taxon>
        <taxon>Nematoda</taxon>
        <taxon>Chromadorea</taxon>
        <taxon>Rhabditida</taxon>
        <taxon>Rhabditina</taxon>
        <taxon>Diplogasteromorpha</taxon>
        <taxon>Diplogasteroidea</taxon>
        <taxon>Neodiplogasteridae</taxon>
        <taxon>Pristionchus</taxon>
    </lineage>
</organism>
<comment type="caution">
    <text evidence="2">The sequence shown here is derived from an EMBL/GenBank/DDBJ whole genome shotgun (WGS) entry which is preliminary data.</text>
</comment>
<gene>
    <name evidence="2" type="ORF">PMAYCL1PPCAC_14783</name>
</gene>